<dbReference type="KEGG" id="rfo:REIFOR_02426"/>
<evidence type="ECO:0000256" key="3">
    <source>
        <dbReference type="ARBA" id="ARBA00022729"/>
    </source>
</evidence>
<dbReference type="EMBL" id="CP011797">
    <property type="protein sequence ID" value="ATX77551.1"/>
    <property type="molecule type" value="Genomic_DNA"/>
</dbReference>
<dbReference type="SUPFAM" id="SSF53850">
    <property type="entry name" value="Periplasmic binding protein-like II"/>
    <property type="match status" value="2"/>
</dbReference>
<dbReference type="PROSITE" id="PS01040">
    <property type="entry name" value="SBP_BACTERIAL_5"/>
    <property type="match status" value="1"/>
</dbReference>
<evidence type="ECO:0000313" key="6">
    <source>
        <dbReference type="EMBL" id="ATX77551.1"/>
    </source>
</evidence>
<gene>
    <name evidence="6" type="primary">oppA</name>
    <name evidence="6" type="ORF">REIFOR_02426</name>
</gene>
<dbReference type="PANTHER" id="PTHR30290:SF9">
    <property type="entry name" value="OLIGOPEPTIDE-BINDING PROTEIN APPA"/>
    <property type="match status" value="1"/>
</dbReference>
<dbReference type="GO" id="GO:0015833">
    <property type="term" value="P:peptide transport"/>
    <property type="evidence" value="ECO:0007669"/>
    <property type="project" value="TreeGrafter"/>
</dbReference>
<keyword evidence="7" id="KW-1185">Reference proteome</keyword>
<dbReference type="RefSeq" id="WP_100257802.1">
    <property type="nucleotide sequence ID" value="NZ_CP011797.1"/>
</dbReference>
<keyword evidence="3 4" id="KW-0732">Signal</keyword>
<dbReference type="Pfam" id="PF00496">
    <property type="entry name" value="SBP_bac_5"/>
    <property type="match status" value="2"/>
</dbReference>
<dbReference type="Gene3D" id="3.90.76.10">
    <property type="entry name" value="Dipeptide-binding Protein, Domain 1"/>
    <property type="match status" value="1"/>
</dbReference>
<protein>
    <submittedName>
        <fullName evidence="6">Oligopeptide ABC transporter, periplasmic oligopeptide-binding protein OppA</fullName>
    </submittedName>
</protein>
<dbReference type="Gene3D" id="3.10.105.10">
    <property type="entry name" value="Dipeptide-binding Protein, Domain 3"/>
    <property type="match status" value="1"/>
</dbReference>
<dbReference type="OrthoDB" id="9803988at2"/>
<evidence type="ECO:0000256" key="4">
    <source>
        <dbReference type="SAM" id="SignalP"/>
    </source>
</evidence>
<organism evidence="6 7">
    <name type="scientific">Reinekea forsetii</name>
    <dbReference type="NCBI Taxonomy" id="1336806"/>
    <lineage>
        <taxon>Bacteria</taxon>
        <taxon>Pseudomonadati</taxon>
        <taxon>Pseudomonadota</taxon>
        <taxon>Gammaproteobacteria</taxon>
        <taxon>Oceanospirillales</taxon>
        <taxon>Saccharospirillaceae</taxon>
        <taxon>Reinekea</taxon>
    </lineage>
</organism>
<evidence type="ECO:0000313" key="7">
    <source>
        <dbReference type="Proteomes" id="UP000229757"/>
    </source>
</evidence>
<dbReference type="InterPro" id="IPR039424">
    <property type="entry name" value="SBP_5"/>
</dbReference>
<comment type="similarity">
    <text evidence="1">Belongs to the bacterial solute-binding protein 5 family.</text>
</comment>
<dbReference type="GO" id="GO:1904680">
    <property type="term" value="F:peptide transmembrane transporter activity"/>
    <property type="evidence" value="ECO:0007669"/>
    <property type="project" value="TreeGrafter"/>
</dbReference>
<proteinExistence type="inferred from homology"/>
<accession>A0A2K8KUM3</accession>
<dbReference type="AlphaFoldDB" id="A0A2K8KUM3"/>
<name>A0A2K8KUM3_9GAMM</name>
<evidence type="ECO:0000256" key="2">
    <source>
        <dbReference type="ARBA" id="ARBA00022448"/>
    </source>
</evidence>
<evidence type="ECO:0000259" key="5">
    <source>
        <dbReference type="Pfam" id="PF00496"/>
    </source>
</evidence>
<evidence type="ECO:0000256" key="1">
    <source>
        <dbReference type="ARBA" id="ARBA00005695"/>
    </source>
</evidence>
<feature type="chain" id="PRO_5014681507" evidence="4">
    <location>
        <begin position="24"/>
        <end position="537"/>
    </location>
</feature>
<dbReference type="PANTHER" id="PTHR30290">
    <property type="entry name" value="PERIPLASMIC BINDING COMPONENT OF ABC TRANSPORTER"/>
    <property type="match status" value="1"/>
</dbReference>
<dbReference type="InterPro" id="IPR023765">
    <property type="entry name" value="SBP_5_CS"/>
</dbReference>
<dbReference type="Gene3D" id="3.40.190.10">
    <property type="entry name" value="Periplasmic binding protein-like II"/>
    <property type="match status" value="1"/>
</dbReference>
<feature type="domain" description="Solute-binding protein family 5" evidence="5">
    <location>
        <begin position="18"/>
        <end position="158"/>
    </location>
</feature>
<keyword evidence="2" id="KW-0813">Transport</keyword>
<reference evidence="6 7" key="1">
    <citation type="journal article" date="2017" name="Environ. Microbiol.">
        <title>Genomic and physiological analyses of 'Reinekea forsetii' reveal a versatile opportunistic lifestyle during spring algae blooms.</title>
        <authorList>
            <person name="Avci B."/>
            <person name="Hahnke R.L."/>
            <person name="Chafee M."/>
            <person name="Fischer T."/>
            <person name="Gruber-Vodicka H."/>
            <person name="Tegetmeyer H.E."/>
            <person name="Harder J."/>
            <person name="Fuchs B.M."/>
            <person name="Amann R.I."/>
            <person name="Teeling H."/>
        </authorList>
    </citation>
    <scope>NUCLEOTIDE SEQUENCE [LARGE SCALE GENOMIC DNA]</scope>
    <source>
        <strain evidence="6 7">Hel1_31_D35</strain>
    </source>
</reference>
<feature type="signal peptide" evidence="4">
    <location>
        <begin position="1"/>
        <end position="23"/>
    </location>
</feature>
<sequence length="537" mass="59116">MKKIFGIAALIAAIQVSSSFAFAEKVNQLSDVRVRQAIAYAIDMETIADTLLEGKAIAADSMIPNGAWKAPGLDNYGYNPDKARALLKDAGWDDTQTLDVVYYYGDQLTADLMVALQAYLGDVGIKITYRKLEGDVGGQLGKLATAGSETSAIEWDMAYGAKAALALQEYYNGYQSGKNSYSPGSAQVDKLISRINGTVNVKEQKQAFVDFEKYENKNLTDIPLYYQQLFVYESDRINRHGGSYGNEQFNYDWGLLDWTVEADKDGKRVAYTNTAPSQFFEHPWLNPGITIQQKITFDRLLTADGSLVPTKGQLAKSFKVSKDGMSVSFELKKDLKWHDGFDLTGSDVKGSVELAMKVPGINAVFAKTFESIEGAQDYTSGGVKGVSGIVVDGRKVTFNFATLDPNMLLTFSQFPPLPMHLLGSVNPLEFQQQSYWQNPVGSGPYKIEEVQMNDFVRYTPFADYHGGIAKIGEIVSFPSGENDANVLKNAAAGRLDFGFTKSVGDVKALEAMENMKVVPADIPYTRSLRMNSYPKKP</sequence>
<dbReference type="Proteomes" id="UP000229757">
    <property type="component" value="Chromosome"/>
</dbReference>
<dbReference type="InterPro" id="IPR000914">
    <property type="entry name" value="SBP_5_dom"/>
</dbReference>
<feature type="domain" description="Solute-binding protein family 5" evidence="5">
    <location>
        <begin position="312"/>
        <end position="533"/>
    </location>
</feature>